<feature type="domain" description="G" evidence="2">
    <location>
        <begin position="199"/>
        <end position="269"/>
    </location>
</feature>
<organism evidence="3 4">
    <name type="scientific">Pleurotus eryngii</name>
    <name type="common">Boletus of the steppes</name>
    <dbReference type="NCBI Taxonomy" id="5323"/>
    <lineage>
        <taxon>Eukaryota</taxon>
        <taxon>Fungi</taxon>
        <taxon>Dikarya</taxon>
        <taxon>Basidiomycota</taxon>
        <taxon>Agaricomycotina</taxon>
        <taxon>Agaricomycetes</taxon>
        <taxon>Agaricomycetidae</taxon>
        <taxon>Agaricales</taxon>
        <taxon>Pleurotineae</taxon>
        <taxon>Pleurotaceae</taxon>
        <taxon>Pleurotus</taxon>
    </lineage>
</organism>
<dbReference type="Proteomes" id="UP000807025">
    <property type="component" value="Unassembled WGS sequence"/>
</dbReference>
<evidence type="ECO:0000313" key="4">
    <source>
        <dbReference type="Proteomes" id="UP000807025"/>
    </source>
</evidence>
<dbReference type="InterPro" id="IPR027417">
    <property type="entry name" value="P-loop_NTPase"/>
</dbReference>
<accession>A0A9P6D892</accession>
<dbReference type="EMBL" id="MU154781">
    <property type="protein sequence ID" value="KAF9487404.1"/>
    <property type="molecule type" value="Genomic_DNA"/>
</dbReference>
<name>A0A9P6D892_PLEER</name>
<evidence type="ECO:0000313" key="3">
    <source>
        <dbReference type="EMBL" id="KAF9487404.1"/>
    </source>
</evidence>
<dbReference type="Gene3D" id="3.40.50.300">
    <property type="entry name" value="P-loop containing nucleotide triphosphate hydrolases"/>
    <property type="match status" value="1"/>
</dbReference>
<keyword evidence="1" id="KW-0472">Membrane</keyword>
<keyword evidence="1" id="KW-1133">Transmembrane helix</keyword>
<reference evidence="3" key="1">
    <citation type="submission" date="2020-11" db="EMBL/GenBank/DDBJ databases">
        <authorList>
            <consortium name="DOE Joint Genome Institute"/>
            <person name="Ahrendt S."/>
            <person name="Riley R."/>
            <person name="Andreopoulos W."/>
            <person name="Labutti K."/>
            <person name="Pangilinan J."/>
            <person name="Ruiz-Duenas F.J."/>
            <person name="Barrasa J.M."/>
            <person name="Sanchez-Garcia M."/>
            <person name="Camarero S."/>
            <person name="Miyauchi S."/>
            <person name="Serrano A."/>
            <person name="Linde D."/>
            <person name="Babiker R."/>
            <person name="Drula E."/>
            <person name="Ayuso-Fernandez I."/>
            <person name="Pacheco R."/>
            <person name="Padilla G."/>
            <person name="Ferreira P."/>
            <person name="Barriuso J."/>
            <person name="Kellner H."/>
            <person name="Castanera R."/>
            <person name="Alfaro M."/>
            <person name="Ramirez L."/>
            <person name="Pisabarro A.G."/>
            <person name="Kuo A."/>
            <person name="Tritt A."/>
            <person name="Lipzen A."/>
            <person name="He G."/>
            <person name="Yan M."/>
            <person name="Ng V."/>
            <person name="Cullen D."/>
            <person name="Martin F."/>
            <person name="Rosso M.-N."/>
            <person name="Henrissat B."/>
            <person name="Hibbett D."/>
            <person name="Martinez A.T."/>
            <person name="Grigoriev I.V."/>
        </authorList>
    </citation>
    <scope>NUCLEOTIDE SEQUENCE</scope>
    <source>
        <strain evidence="3">ATCC 90797</strain>
    </source>
</reference>
<dbReference type="GO" id="GO:0005525">
    <property type="term" value="F:GTP binding"/>
    <property type="evidence" value="ECO:0007669"/>
    <property type="project" value="InterPro"/>
</dbReference>
<gene>
    <name evidence="3" type="ORF">BDN71DRAFT_1436879</name>
</gene>
<dbReference type="InterPro" id="IPR006073">
    <property type="entry name" value="GTP-bd"/>
</dbReference>
<protein>
    <recommendedName>
        <fullName evidence="2">G domain-containing protein</fullName>
    </recommendedName>
</protein>
<keyword evidence="4" id="KW-1185">Reference proteome</keyword>
<comment type="caution">
    <text evidence="3">The sequence shown here is derived from an EMBL/GenBank/DDBJ whole genome shotgun (WGS) entry which is preliminary data.</text>
</comment>
<dbReference type="SUPFAM" id="SSF52540">
    <property type="entry name" value="P-loop containing nucleoside triphosphate hydrolases"/>
    <property type="match status" value="1"/>
</dbReference>
<keyword evidence="1" id="KW-0812">Transmembrane</keyword>
<sequence length="651" mass="73137">MQKSLSPIEPRTSNGILNVRIMIEIRATSESSYKLTERIIVSYADQGVKTSYQGRREKTHVWKPESSLAISPGDNSILKIQLFRKPLLISVQALIVYAPSMDLFKSHDSGKSEWTYSQHDKVELTIGLSNPRSSVDSRVEFNPEPSSWGLFKPSEVERYSRSYESLVNDDGSPNEAPVDPNAELPATSDEVLKACPRFRILVIGKSGVGKSSLINMTFGVDKASVSEDRPGVSDINFEITSTDNDRFVVHDSKGFEHGEDRNLNAVKKFIEERRRMPELKDKLHAIWLCTEIPSAGGRSFEYGDEVFLRQQIEHVVFTKYDLLVRSKDYDLDDRVDPEERQSIIMQQAESAFHEMCVQPLLEISPNALYVKVSTKHKYRSTLENLTTLTFDKVEENVHRLASLASGMAQRVSADVKIRTCIAIGKKRYWNAISASADFPGRTLKVCLDVIHKDIVAVWNFQDAEMYLLSDTVKGDIIKLLCDMRDDTQTMSPVKSLTAIGPAVTALASATAAVPLATPIVIPIAVILGLAAWVWQVYQRSHESIRCLMCYVVDLTIIMQLVFKGLEQSAKIDRDVIKEAIDTYADSGVLRRNHTIVRSFVGDLNIGDRVSSRRIMEKIEELIMDHWDPDKPNASIRLSEGDDKHGQDTLIG</sequence>
<dbReference type="Pfam" id="PF01926">
    <property type="entry name" value="MMR_HSR1"/>
    <property type="match status" value="1"/>
</dbReference>
<proteinExistence type="predicted"/>
<dbReference type="OrthoDB" id="391988at2759"/>
<evidence type="ECO:0000256" key="1">
    <source>
        <dbReference type="SAM" id="Phobius"/>
    </source>
</evidence>
<evidence type="ECO:0000259" key="2">
    <source>
        <dbReference type="Pfam" id="PF01926"/>
    </source>
</evidence>
<dbReference type="AlphaFoldDB" id="A0A9P6D892"/>
<feature type="transmembrane region" description="Helical" evidence="1">
    <location>
        <begin position="515"/>
        <end position="534"/>
    </location>
</feature>